<reference evidence="2" key="2">
    <citation type="submission" date="2021-04" db="EMBL/GenBank/DDBJ databases">
        <authorList>
            <person name="Gilroy R."/>
        </authorList>
    </citation>
    <scope>NUCLEOTIDE SEQUENCE</scope>
    <source>
        <strain evidence="2">ChiGjej4B4-7305</strain>
    </source>
</reference>
<reference evidence="2" key="1">
    <citation type="journal article" date="2021" name="PeerJ">
        <title>Extensive microbial diversity within the chicken gut microbiome revealed by metagenomics and culture.</title>
        <authorList>
            <person name="Gilroy R."/>
            <person name="Ravi A."/>
            <person name="Getino M."/>
            <person name="Pursley I."/>
            <person name="Horton D.L."/>
            <person name="Alikhan N.F."/>
            <person name="Baker D."/>
            <person name="Gharbi K."/>
            <person name="Hall N."/>
            <person name="Watson M."/>
            <person name="Adriaenssens E.M."/>
            <person name="Foster-Nyarko E."/>
            <person name="Jarju S."/>
            <person name="Secka A."/>
            <person name="Antonio M."/>
            <person name="Oren A."/>
            <person name="Chaudhuri R.R."/>
            <person name="La Ragione R."/>
            <person name="Hildebrand F."/>
            <person name="Pallen M.J."/>
        </authorList>
    </citation>
    <scope>NUCLEOTIDE SEQUENCE</scope>
    <source>
        <strain evidence="2">ChiGjej4B4-7305</strain>
    </source>
</reference>
<feature type="non-terminal residue" evidence="2">
    <location>
        <position position="33"/>
    </location>
</feature>
<evidence type="ECO:0000313" key="3">
    <source>
        <dbReference type="Proteomes" id="UP000824037"/>
    </source>
</evidence>
<dbReference type="SUPFAM" id="SSF46785">
    <property type="entry name" value="Winged helix' DNA-binding domain"/>
    <property type="match status" value="1"/>
</dbReference>
<comment type="caution">
    <text evidence="2">The sequence shown here is derived from an EMBL/GenBank/DDBJ whole genome shotgun (WGS) entry which is preliminary data.</text>
</comment>
<dbReference type="EMBL" id="DXBY01000088">
    <property type="protein sequence ID" value="HIZ35232.1"/>
    <property type="molecule type" value="Genomic_DNA"/>
</dbReference>
<proteinExistence type="predicted"/>
<gene>
    <name evidence="2" type="ORF">H9815_05605</name>
</gene>
<dbReference type="Pfam" id="PF00126">
    <property type="entry name" value="HTH_1"/>
    <property type="match status" value="1"/>
</dbReference>
<dbReference type="Proteomes" id="UP000824037">
    <property type="component" value="Unassembled WGS sequence"/>
</dbReference>
<evidence type="ECO:0000313" key="2">
    <source>
        <dbReference type="EMBL" id="HIZ35232.1"/>
    </source>
</evidence>
<sequence>MVSLNQLEVLVAVVEAGGFSGAARNLYMSQPSV</sequence>
<protein>
    <submittedName>
        <fullName evidence="2">LysR family transcriptional regulator</fullName>
    </submittedName>
</protein>
<dbReference type="Gene3D" id="1.10.10.10">
    <property type="entry name" value="Winged helix-like DNA-binding domain superfamily/Winged helix DNA-binding domain"/>
    <property type="match status" value="1"/>
</dbReference>
<dbReference type="AlphaFoldDB" id="A0A9D2ED76"/>
<organism evidence="2 3">
    <name type="scientific">Candidatus Ruania gallistercoris</name>
    <dbReference type="NCBI Taxonomy" id="2838746"/>
    <lineage>
        <taxon>Bacteria</taxon>
        <taxon>Bacillati</taxon>
        <taxon>Actinomycetota</taxon>
        <taxon>Actinomycetes</taxon>
        <taxon>Micrococcales</taxon>
        <taxon>Ruaniaceae</taxon>
        <taxon>Ruania</taxon>
    </lineage>
</organism>
<dbReference type="PROSITE" id="PS50931">
    <property type="entry name" value="HTH_LYSR"/>
    <property type="match status" value="1"/>
</dbReference>
<dbReference type="GO" id="GO:0003700">
    <property type="term" value="F:DNA-binding transcription factor activity"/>
    <property type="evidence" value="ECO:0007669"/>
    <property type="project" value="InterPro"/>
</dbReference>
<dbReference type="InterPro" id="IPR036388">
    <property type="entry name" value="WH-like_DNA-bd_sf"/>
</dbReference>
<accession>A0A9D2ED76</accession>
<evidence type="ECO:0000259" key="1">
    <source>
        <dbReference type="PROSITE" id="PS50931"/>
    </source>
</evidence>
<dbReference type="InterPro" id="IPR036390">
    <property type="entry name" value="WH_DNA-bd_sf"/>
</dbReference>
<feature type="domain" description="HTH lysR-type" evidence="1">
    <location>
        <begin position="2"/>
        <end position="33"/>
    </location>
</feature>
<name>A0A9D2ED76_9MICO</name>
<dbReference type="InterPro" id="IPR000847">
    <property type="entry name" value="LysR_HTH_N"/>
</dbReference>